<dbReference type="EMBL" id="VEPZ02000937">
    <property type="protein sequence ID" value="KAE8709394.1"/>
    <property type="molecule type" value="Genomic_DNA"/>
</dbReference>
<accession>A0A6A3AX99</accession>
<dbReference type="InterPro" id="IPR001509">
    <property type="entry name" value="Epimerase_deHydtase"/>
</dbReference>
<dbReference type="GO" id="GO:0016616">
    <property type="term" value="F:oxidoreductase activity, acting on the CH-OH group of donors, NAD or NADP as acceptor"/>
    <property type="evidence" value="ECO:0007669"/>
    <property type="project" value="TreeGrafter"/>
</dbReference>
<sequence>MEVDKGTVCVTGGTGFIASWLIKRLLEEGYSVHTTVRADPENKETLVSSQVYQRQTTSSKIFNADLSDPGSFEAAIEGSKGVFHVATPLDSKTKKLKKS</sequence>
<gene>
    <name evidence="4" type="ORF">F3Y22_tig00110332pilonHSYRG01435</name>
</gene>
<evidence type="ECO:0000259" key="3">
    <source>
        <dbReference type="Pfam" id="PF01370"/>
    </source>
</evidence>
<comment type="caution">
    <text evidence="4">The sequence shown here is derived from an EMBL/GenBank/DDBJ whole genome shotgun (WGS) entry which is preliminary data.</text>
</comment>
<dbReference type="Pfam" id="PF01370">
    <property type="entry name" value="Epimerase"/>
    <property type="match status" value="1"/>
</dbReference>
<dbReference type="InterPro" id="IPR036291">
    <property type="entry name" value="NAD(P)-bd_dom_sf"/>
</dbReference>
<proteinExistence type="predicted"/>
<dbReference type="Proteomes" id="UP000436088">
    <property type="component" value="Unassembled WGS sequence"/>
</dbReference>
<feature type="domain" description="NAD-dependent epimerase/dehydratase" evidence="3">
    <location>
        <begin position="8"/>
        <end position="89"/>
    </location>
</feature>
<organism evidence="4 5">
    <name type="scientific">Hibiscus syriacus</name>
    <name type="common">Rose of Sharon</name>
    <dbReference type="NCBI Taxonomy" id="106335"/>
    <lineage>
        <taxon>Eukaryota</taxon>
        <taxon>Viridiplantae</taxon>
        <taxon>Streptophyta</taxon>
        <taxon>Embryophyta</taxon>
        <taxon>Tracheophyta</taxon>
        <taxon>Spermatophyta</taxon>
        <taxon>Magnoliopsida</taxon>
        <taxon>eudicotyledons</taxon>
        <taxon>Gunneridae</taxon>
        <taxon>Pentapetalae</taxon>
        <taxon>rosids</taxon>
        <taxon>malvids</taxon>
        <taxon>Malvales</taxon>
        <taxon>Malvaceae</taxon>
        <taxon>Malvoideae</taxon>
        <taxon>Hibiscus</taxon>
    </lineage>
</organism>
<dbReference type="PANTHER" id="PTHR10366:SF563">
    <property type="entry name" value="CINNAMOYL-COA REDUCTASE 16"/>
    <property type="match status" value="1"/>
</dbReference>
<protein>
    <recommendedName>
        <fullName evidence="3">NAD-dependent epimerase/dehydratase domain-containing protein</fullName>
    </recommendedName>
</protein>
<dbReference type="InterPro" id="IPR050425">
    <property type="entry name" value="NAD(P)_dehydrat-like"/>
</dbReference>
<evidence type="ECO:0000256" key="1">
    <source>
        <dbReference type="ARBA" id="ARBA00022857"/>
    </source>
</evidence>
<dbReference type="Gene3D" id="3.40.50.720">
    <property type="entry name" value="NAD(P)-binding Rossmann-like Domain"/>
    <property type="match status" value="1"/>
</dbReference>
<reference evidence="4" key="1">
    <citation type="submission" date="2019-09" db="EMBL/GenBank/DDBJ databases">
        <title>Draft genome information of white flower Hibiscus syriacus.</title>
        <authorList>
            <person name="Kim Y.-M."/>
        </authorList>
    </citation>
    <scope>NUCLEOTIDE SEQUENCE [LARGE SCALE GENOMIC DNA]</scope>
    <source>
        <strain evidence="4">YM2019G1</strain>
    </source>
</reference>
<evidence type="ECO:0000313" key="5">
    <source>
        <dbReference type="Proteomes" id="UP000436088"/>
    </source>
</evidence>
<dbReference type="SUPFAM" id="SSF51735">
    <property type="entry name" value="NAD(P)-binding Rossmann-fold domains"/>
    <property type="match status" value="1"/>
</dbReference>
<dbReference type="PANTHER" id="PTHR10366">
    <property type="entry name" value="NAD DEPENDENT EPIMERASE/DEHYDRATASE"/>
    <property type="match status" value="1"/>
</dbReference>
<keyword evidence="2" id="KW-0560">Oxidoreductase</keyword>
<keyword evidence="5" id="KW-1185">Reference proteome</keyword>
<name>A0A6A3AX99_HIBSY</name>
<dbReference type="AlphaFoldDB" id="A0A6A3AX99"/>
<keyword evidence="1" id="KW-0521">NADP</keyword>
<evidence type="ECO:0000256" key="2">
    <source>
        <dbReference type="ARBA" id="ARBA00023002"/>
    </source>
</evidence>
<evidence type="ECO:0000313" key="4">
    <source>
        <dbReference type="EMBL" id="KAE8709394.1"/>
    </source>
</evidence>